<feature type="region of interest" description="Disordered" evidence="2">
    <location>
        <begin position="917"/>
        <end position="936"/>
    </location>
</feature>
<sequence length="1129" mass="126006">MDSDCSSLSNAPSFETDIDTGITTAIHQDVLSPFPSPVASEVDDQAIVPLNNGKISTTPPTIKYHDPDFEDQSNVPIADLLSEHIMDSTDSSDEGSSDEVEETPIEVVVKGIRQEAFVSAFPLTFKVSEQIILPVKSGSISMAPPTIGPPHNLENQYNVPIADLLSEYIMDSCDYSSDEGSLDEVHETPIEVAVKENHEEAAISAGLDIDTEIPTQQDEISPISHPVATEVGEPIIVPLKSVRIHTALPTIGPHNIEDQSNVPIADLLSECIIDSTDGSLDAESSEEVEEKLIEVAMKEIRQEAVVPAERRKSPVVYEIDGESVVLETDATQNEDKSSHRQKGFEDLNQLLSDHLLSVETPQSSDVSDDEFKEKILPSRPVSARDQATDEVDAPSTMDPCHTSTDDSSDEERDRMIAAMRNQIKLEAVMIQDDSSSSDESLTGDLFQPSDKHRGILQHMMNCSFSLYSTVSGELQPTEELRKEEDEKCDSSADSFDLTTEREVCKGQPQPTEDGSEAPEIPEDEVMEERYEEESLEGDKIQPTLSENEPKMLIEMNDMDGKPKEKFICVEITMEHNTVSAAALENSRRCSFESSVTEVVKDKDESLISEVELSKSLKSEELREAITDAIVNQIKKPHSGDRKGSLVDEPDKAEVIQGSRFGDFIRSKIMKKELKKSSDIESNKVQELEEQKGKLERQLQASNEVNEAQAKKITKLESVVKRLHDHIEELERLIGHFNTVERTRSLNLADIGTMTDQLELTDEQTQHKVVTQSVHSQKYDAKLDIRHVRCQSASLAEPLIAVPESRNVLCQIKPAQITTRNITCQASIVSQDQDVERRDVHCQINQARASTRNVRCQAALLATVQEKRNVLSQVDQQNPTTRNVLCQYSDQTPALVAPSTRDVVCQVDQVKPSVRHVRCQCSDPSDGSNNTSDPTTSVDRILEQSNQDGGTAGHDHHGFDLVAASLDPEGPDRWRRLAGTQFSSDPSVLILQKSLSSALLENDTLDQKLSKMQRNNGCKKMEIERRIMELQDEIEKAIRGNEEQPEKSDNAVEDISKRIHDLEKCLCLSKWQNEEARTQFTKMENEMKSKASEAERKLKDLQVARDKLTNEWESSEKKNERLQRNRAAEY</sequence>
<evidence type="ECO:0000313" key="5">
    <source>
        <dbReference type="Proteomes" id="UP000014760"/>
    </source>
</evidence>
<dbReference type="EMBL" id="AMQN01018159">
    <property type="status" value="NOT_ANNOTATED_CDS"/>
    <property type="molecule type" value="Genomic_DNA"/>
</dbReference>
<organism evidence="3">
    <name type="scientific">Capitella teleta</name>
    <name type="common">Polychaete worm</name>
    <dbReference type="NCBI Taxonomy" id="283909"/>
    <lineage>
        <taxon>Eukaryota</taxon>
        <taxon>Metazoa</taxon>
        <taxon>Spiralia</taxon>
        <taxon>Lophotrochozoa</taxon>
        <taxon>Annelida</taxon>
        <taxon>Polychaeta</taxon>
        <taxon>Sedentaria</taxon>
        <taxon>Scolecida</taxon>
        <taxon>Capitellidae</taxon>
        <taxon>Capitella</taxon>
    </lineage>
</organism>
<feature type="compositionally biased region" description="Acidic residues" evidence="2">
    <location>
        <begin position="513"/>
        <end position="527"/>
    </location>
</feature>
<reference evidence="5" key="1">
    <citation type="submission" date="2012-12" db="EMBL/GenBank/DDBJ databases">
        <authorList>
            <person name="Hellsten U."/>
            <person name="Grimwood J."/>
            <person name="Chapman J.A."/>
            <person name="Shapiro H."/>
            <person name="Aerts A."/>
            <person name="Otillar R.P."/>
            <person name="Terry A.Y."/>
            <person name="Boore J.L."/>
            <person name="Simakov O."/>
            <person name="Marletaz F."/>
            <person name="Cho S.-J."/>
            <person name="Edsinger-Gonzales E."/>
            <person name="Havlak P."/>
            <person name="Kuo D.-H."/>
            <person name="Larsson T."/>
            <person name="Lv J."/>
            <person name="Arendt D."/>
            <person name="Savage R."/>
            <person name="Osoegawa K."/>
            <person name="de Jong P."/>
            <person name="Lindberg D.R."/>
            <person name="Seaver E.C."/>
            <person name="Weisblat D.A."/>
            <person name="Putnam N.H."/>
            <person name="Grigoriev I.V."/>
            <person name="Rokhsar D.S."/>
        </authorList>
    </citation>
    <scope>NUCLEOTIDE SEQUENCE</scope>
    <source>
        <strain evidence="5">I ESC-2004</strain>
    </source>
</reference>
<dbReference type="Proteomes" id="UP000014760">
    <property type="component" value="Unassembled WGS sequence"/>
</dbReference>
<dbReference type="EnsemblMetazoa" id="CapteT185619">
    <property type="protein sequence ID" value="CapteP185619"/>
    <property type="gene ID" value="CapteG185619"/>
</dbReference>
<gene>
    <name evidence="3" type="ORF">CAPTEDRAFT_185619</name>
</gene>
<accession>R7VHH7</accession>
<feature type="region of interest" description="Disordered" evidence="2">
    <location>
        <begin position="50"/>
        <end position="69"/>
    </location>
</feature>
<dbReference type="AlphaFoldDB" id="R7VHH7"/>
<evidence type="ECO:0000256" key="2">
    <source>
        <dbReference type="SAM" id="MobiDB-lite"/>
    </source>
</evidence>
<reference evidence="4" key="3">
    <citation type="submission" date="2015-06" db="UniProtKB">
        <authorList>
            <consortium name="EnsemblMetazoa"/>
        </authorList>
    </citation>
    <scope>IDENTIFICATION</scope>
</reference>
<feature type="compositionally biased region" description="Basic and acidic residues" evidence="2">
    <location>
        <begin position="478"/>
        <end position="490"/>
    </location>
</feature>
<dbReference type="EMBL" id="KB293988">
    <property type="protein sequence ID" value="ELU15145.1"/>
    <property type="molecule type" value="Genomic_DNA"/>
</dbReference>
<feature type="coiled-coil region" evidence="1">
    <location>
        <begin position="994"/>
        <end position="1039"/>
    </location>
</feature>
<dbReference type="HOGENOM" id="CLU_279302_0_0_1"/>
<evidence type="ECO:0000313" key="3">
    <source>
        <dbReference type="EMBL" id="ELU15145.1"/>
    </source>
</evidence>
<feature type="coiled-coil region" evidence="1">
    <location>
        <begin position="670"/>
        <end position="732"/>
    </location>
</feature>
<reference evidence="3 5" key="2">
    <citation type="journal article" date="2013" name="Nature">
        <title>Insights into bilaterian evolution from three spiralian genomes.</title>
        <authorList>
            <person name="Simakov O."/>
            <person name="Marletaz F."/>
            <person name="Cho S.J."/>
            <person name="Edsinger-Gonzales E."/>
            <person name="Havlak P."/>
            <person name="Hellsten U."/>
            <person name="Kuo D.H."/>
            <person name="Larsson T."/>
            <person name="Lv J."/>
            <person name="Arendt D."/>
            <person name="Savage R."/>
            <person name="Osoegawa K."/>
            <person name="de Jong P."/>
            <person name="Grimwood J."/>
            <person name="Chapman J.A."/>
            <person name="Shapiro H."/>
            <person name="Aerts A."/>
            <person name="Otillar R.P."/>
            <person name="Terry A.Y."/>
            <person name="Boore J.L."/>
            <person name="Grigoriev I.V."/>
            <person name="Lindberg D.R."/>
            <person name="Seaver E.C."/>
            <person name="Weisblat D.A."/>
            <person name="Putnam N.H."/>
            <person name="Rokhsar D.S."/>
        </authorList>
    </citation>
    <scope>NUCLEOTIDE SEQUENCE</scope>
    <source>
        <strain evidence="3 5">I ESC-2004</strain>
    </source>
</reference>
<keyword evidence="1" id="KW-0175">Coiled coil</keyword>
<proteinExistence type="predicted"/>
<evidence type="ECO:0000313" key="4">
    <source>
        <dbReference type="EnsemblMetazoa" id="CapteP185619"/>
    </source>
</evidence>
<name>R7VHH7_CAPTE</name>
<evidence type="ECO:0000256" key="1">
    <source>
        <dbReference type="SAM" id="Coils"/>
    </source>
</evidence>
<feature type="compositionally biased region" description="Polar residues" evidence="2">
    <location>
        <begin position="921"/>
        <end position="936"/>
    </location>
</feature>
<feature type="region of interest" description="Disordered" evidence="2">
    <location>
        <begin position="1105"/>
        <end position="1129"/>
    </location>
</feature>
<keyword evidence="5" id="KW-1185">Reference proteome</keyword>
<feature type="region of interest" description="Disordered" evidence="2">
    <location>
        <begin position="359"/>
        <end position="411"/>
    </location>
</feature>
<protein>
    <submittedName>
        <fullName evidence="3 4">Uncharacterized protein</fullName>
    </submittedName>
</protein>
<feature type="region of interest" description="Disordered" evidence="2">
    <location>
        <begin position="475"/>
        <end position="527"/>
    </location>
</feature>